<proteinExistence type="predicted"/>
<dbReference type="SUPFAM" id="SSF46689">
    <property type="entry name" value="Homeodomain-like"/>
    <property type="match status" value="1"/>
</dbReference>
<dbReference type="PROSITE" id="PS00041">
    <property type="entry name" value="HTH_ARAC_FAMILY_1"/>
    <property type="match status" value="1"/>
</dbReference>
<dbReference type="InterPro" id="IPR009057">
    <property type="entry name" value="Homeodomain-like_sf"/>
</dbReference>
<dbReference type="PANTHER" id="PTHR43280:SF2">
    <property type="entry name" value="HTH-TYPE TRANSCRIPTIONAL REGULATOR EXSA"/>
    <property type="match status" value="1"/>
</dbReference>
<dbReference type="EMBL" id="JBAWKB010000001">
    <property type="protein sequence ID" value="MFH6771176.1"/>
    <property type="molecule type" value="Genomic_DNA"/>
</dbReference>
<dbReference type="InterPro" id="IPR042557">
    <property type="entry name" value="SCO4226"/>
</dbReference>
<organism evidence="5 6">
    <name type="scientific">Gaetbulibacter aestuarii</name>
    <dbReference type="NCBI Taxonomy" id="1502358"/>
    <lineage>
        <taxon>Bacteria</taxon>
        <taxon>Pseudomonadati</taxon>
        <taxon>Bacteroidota</taxon>
        <taxon>Flavobacteriia</taxon>
        <taxon>Flavobacteriales</taxon>
        <taxon>Flavobacteriaceae</taxon>
        <taxon>Gaetbulibacter</taxon>
    </lineage>
</organism>
<protein>
    <submittedName>
        <fullName evidence="5">Nickel-binding protein</fullName>
    </submittedName>
</protein>
<dbReference type="RefSeq" id="WP_344740152.1">
    <property type="nucleotide sequence ID" value="NZ_BAABAY010000001.1"/>
</dbReference>
<dbReference type="Pfam" id="PF14026">
    <property type="entry name" value="SCO4226-like"/>
    <property type="match status" value="1"/>
</dbReference>
<evidence type="ECO:0000256" key="1">
    <source>
        <dbReference type="ARBA" id="ARBA00023015"/>
    </source>
</evidence>
<dbReference type="InterPro" id="IPR018062">
    <property type="entry name" value="HTH_AraC-typ_CS"/>
</dbReference>
<evidence type="ECO:0000313" key="6">
    <source>
        <dbReference type="Proteomes" id="UP001610100"/>
    </source>
</evidence>
<dbReference type="Proteomes" id="UP001610100">
    <property type="component" value="Unassembled WGS sequence"/>
</dbReference>
<keyword evidence="6" id="KW-1185">Reference proteome</keyword>
<keyword evidence="2" id="KW-0238">DNA-binding</keyword>
<dbReference type="SMART" id="SM00342">
    <property type="entry name" value="HTH_ARAC"/>
    <property type="match status" value="1"/>
</dbReference>
<evidence type="ECO:0000256" key="3">
    <source>
        <dbReference type="ARBA" id="ARBA00023163"/>
    </source>
</evidence>
<reference evidence="5 6" key="1">
    <citation type="submission" date="2024-02" db="EMBL/GenBank/DDBJ databases">
        <title>A Gaetbulibacter species isolated from tidal flats and genomic insights of their niches.</title>
        <authorList>
            <person name="Ye Y."/>
        </authorList>
    </citation>
    <scope>NUCLEOTIDE SEQUENCE [LARGE SCALE GENOMIC DNA]</scope>
    <source>
        <strain evidence="5 6">KYW382</strain>
    </source>
</reference>
<keyword evidence="3" id="KW-0804">Transcription</keyword>
<dbReference type="InterPro" id="IPR020449">
    <property type="entry name" value="Tscrpt_reg_AraC-type_HTH"/>
</dbReference>
<dbReference type="PROSITE" id="PS01124">
    <property type="entry name" value="HTH_ARAC_FAMILY_2"/>
    <property type="match status" value="1"/>
</dbReference>
<keyword evidence="1" id="KW-0805">Transcription regulation</keyword>
<evidence type="ECO:0000256" key="2">
    <source>
        <dbReference type="ARBA" id="ARBA00023125"/>
    </source>
</evidence>
<feature type="domain" description="HTH araC/xylS-type" evidence="4">
    <location>
        <begin position="263"/>
        <end position="362"/>
    </location>
</feature>
<dbReference type="PANTHER" id="PTHR43280">
    <property type="entry name" value="ARAC-FAMILY TRANSCRIPTIONAL REGULATOR"/>
    <property type="match status" value="1"/>
</dbReference>
<comment type="caution">
    <text evidence="5">The sequence shown here is derived from an EMBL/GenBank/DDBJ whole genome shotgun (WGS) entry which is preliminary data.</text>
</comment>
<evidence type="ECO:0000313" key="5">
    <source>
        <dbReference type="EMBL" id="MFH6771176.1"/>
    </source>
</evidence>
<dbReference type="InterPro" id="IPR025336">
    <property type="entry name" value="SCO4226-like"/>
</dbReference>
<evidence type="ECO:0000259" key="4">
    <source>
        <dbReference type="PROSITE" id="PS01124"/>
    </source>
</evidence>
<sequence>MPIYMDRHELPHDITPEKLSELHQKDLDIEHKHNCKGFTYWLDLDQKYAFCLIQAPDREAVFNLHKESHGDLPTTIIEVEPNIVETFLGRMSDPETDSPGKLPKINDPAYRILMMLNLKHLNNLNSFKNDSGFKSHFKLKIEKLVKENEGVITSANATEILACFKNAKKAIKTAEIISLEKQANNFHDNAFTIGIVSGYPVTPDTNSFFEEAISHLKRVCTFVKAPIIINSELRATYHQEEGPKRKALKNAYILTPDDEKFIKKVCKFIDANWQDPKLNMDRFSQDMGLSKSQLYRNIMRLTEKPPNAFIRNYRLSQALERIKTQNGNISEIAFEAGFNSVGYFSKQFKNAFGVLPSNYSKSLK</sequence>
<gene>
    <name evidence="5" type="ORF">V8G58_04455</name>
</gene>
<dbReference type="Gene3D" id="3.30.70.3090">
    <property type="entry name" value="ORF SCO4226, nickel-binding ferredoxin-like monomer"/>
    <property type="match status" value="1"/>
</dbReference>
<name>A0ABW7MWG2_9FLAO</name>
<dbReference type="Pfam" id="PF12833">
    <property type="entry name" value="HTH_18"/>
    <property type="match status" value="1"/>
</dbReference>
<dbReference type="InterPro" id="IPR018060">
    <property type="entry name" value="HTH_AraC"/>
</dbReference>
<dbReference type="PRINTS" id="PR00032">
    <property type="entry name" value="HTHARAC"/>
</dbReference>
<dbReference type="Gene3D" id="1.10.10.60">
    <property type="entry name" value="Homeodomain-like"/>
    <property type="match status" value="1"/>
</dbReference>
<accession>A0ABW7MWG2</accession>